<accession>A0AAD8LU15</accession>
<dbReference type="InterPro" id="IPR007797">
    <property type="entry name" value="AF4/FMR2"/>
</dbReference>
<sequence>MFVFFLPFLKFFSCYNEDRNLLRIKERERRNQEVHQEKEPFLECAPLFGEPYKTSKGDELSSWIQSMLGNYEEVKELISNRSHQNLIGIPKSALPLTSQGKTDRLSLPDRTHPPFHNPQHSGGPPSATAPGSCPVQYQKRPASSGHSSSQQSKSYSLSSNSWSQGPDLSQGNQEMQSNSSSGHQRKSDRWPDLEECAKLPMLLSALSPPSEPLSPLHSFEPSDSEAPGREGHRKSPLGDPVTMSIDGNKRDVHSSVSVLSEAGPLPSQTFLAALPSKINPVMQQKPTAYVRPMDGQDQAPNESPELKPPPEDYHEQSYGNFSDLKTNAKVKLSKLKIPSQPIETLSNDAHCVEDILREMTHSWPPPLTAIHTPSTAEPSKFPFPAKESQHVHCGFVGQKHYDSSSKVPPSNCQQGSSAPQSSSVALAHSSDGESESLSESHSTSGSETESESSSSENEEEEREPKKSPPVPEVKPVAPTANKWQLDNWLVKVNQQCSHPESQSDPAQSHIEESRVQDSNGDNPEESLKSNESCPPHEESSRESGVIQDISHSKGSRQKSPAHRAGISQRQSFGKKQPCKSAKVPRPEECRGDLKVESEPAPPKGKDQSSTEKPKVKTKNGHEKPSKKTETGKPPKRVPSEKKKRKEPTATLKPALDSHCEREGRAVCSRLPQAESQPPSAVRTSADKAVNQVEDCLRKGGALTPIGDGRLLSPLRDVKAPQALVVKIQLSLLSRVPQPPGKGSHQKKTALPKPSVERKKEAGKLTLDIAPPKVHKKRQAVENEKSLGIKRPKLDTEIKPLSSNPKSPGKSKVSKSASKKMKKVLVPPPVSPAQGPPKGAGYKRCSSESSTAGACNAKSSHVGPSSVKHKKTQQKHTEHSKSSKKSSQNSSTPFPVPSLPNESSKPARPLQKFDNKQYPVEHHIKEAKKLKHKADVMSDKVGKAFNYLDAALSFIESGISMESNPQTPKSAYTMFSETVDLIKFIVKLKNFVDPSAPAPERIFAVLCMRCQSLLHMAMFRYKKETALKHSRTLTEHFKSSSRSAQAPSPCVARSSGTPSPMSPMPSPASSAGSVPGSSLSNGGSTGMSVTIPQMINQVASSYISITSLFLTAHDIWEQADALAKKNNEFFVELDSAMGPLSLTTSMSALVRFTRQGLHWLRLDTNMP</sequence>
<evidence type="ECO:0000313" key="7">
    <source>
        <dbReference type="EMBL" id="KAK1176365.1"/>
    </source>
</evidence>
<feature type="region of interest" description="Disordered" evidence="5">
    <location>
        <begin position="732"/>
        <end position="915"/>
    </location>
</feature>
<feature type="compositionally biased region" description="Low complexity" evidence="5">
    <location>
        <begin position="1066"/>
        <end position="1079"/>
    </location>
</feature>
<dbReference type="InterPro" id="IPR043639">
    <property type="entry name" value="AF4_int"/>
</dbReference>
<keyword evidence="3" id="KW-0597">Phosphoprotein</keyword>
<feature type="compositionally biased region" description="Basic and acidic residues" evidence="5">
    <location>
        <begin position="584"/>
        <end position="640"/>
    </location>
</feature>
<dbReference type="Gene3D" id="6.10.250.2670">
    <property type="match status" value="1"/>
</dbReference>
<dbReference type="Proteomes" id="UP001230051">
    <property type="component" value="Unassembled WGS sequence"/>
</dbReference>
<feature type="region of interest" description="Disordered" evidence="5">
    <location>
        <begin position="205"/>
        <end position="255"/>
    </location>
</feature>
<dbReference type="InterPro" id="IPR043640">
    <property type="entry name" value="AF4/FMR2_CHD"/>
</dbReference>
<feature type="compositionally biased region" description="Basic and acidic residues" evidence="5">
    <location>
        <begin position="778"/>
        <end position="797"/>
    </location>
</feature>
<dbReference type="Pfam" id="PF18875">
    <property type="entry name" value="AF4_int"/>
    <property type="match status" value="1"/>
</dbReference>
<dbReference type="AlphaFoldDB" id="A0AAD8LU15"/>
<evidence type="ECO:0000256" key="3">
    <source>
        <dbReference type="ARBA" id="ARBA00022553"/>
    </source>
</evidence>
<comment type="similarity">
    <text evidence="2">Belongs to the AF4 family.</text>
</comment>
<feature type="compositionally biased region" description="Polar residues" evidence="5">
    <location>
        <begin position="166"/>
        <end position="182"/>
    </location>
</feature>
<dbReference type="PANTHER" id="PTHR10528:SF6">
    <property type="entry name" value="AF4_FMR2 FAMILY MEMBER 1"/>
    <property type="match status" value="1"/>
</dbReference>
<proteinExistence type="inferred from homology"/>
<comment type="caution">
    <text evidence="7">The sequence shown here is derived from an EMBL/GenBank/DDBJ whole genome shotgun (WGS) entry which is preliminary data.</text>
</comment>
<evidence type="ECO:0000256" key="1">
    <source>
        <dbReference type="ARBA" id="ARBA00004123"/>
    </source>
</evidence>
<reference evidence="7" key="1">
    <citation type="submission" date="2022-02" db="EMBL/GenBank/DDBJ databases">
        <title>Atlantic sturgeon de novo genome assembly.</title>
        <authorList>
            <person name="Stock M."/>
            <person name="Klopp C."/>
            <person name="Guiguen Y."/>
            <person name="Cabau C."/>
            <person name="Parinello H."/>
            <person name="Santidrian Yebra-Pimentel E."/>
            <person name="Kuhl H."/>
            <person name="Dirks R.P."/>
            <person name="Guessner J."/>
            <person name="Wuertz S."/>
            <person name="Du K."/>
            <person name="Schartl M."/>
        </authorList>
    </citation>
    <scope>NUCLEOTIDE SEQUENCE</scope>
    <source>
        <strain evidence="7">STURGEONOMICS-FGT-2020</strain>
        <tissue evidence="7">Whole blood</tissue>
    </source>
</reference>
<gene>
    <name evidence="7" type="primary">AFF1</name>
    <name evidence="7" type="ORF">AOXY_G1233</name>
</gene>
<feature type="compositionally biased region" description="Polar residues" evidence="5">
    <location>
        <begin position="673"/>
        <end position="682"/>
    </location>
</feature>
<evidence type="ECO:0000313" key="8">
    <source>
        <dbReference type="Proteomes" id="UP001230051"/>
    </source>
</evidence>
<feature type="compositionally biased region" description="Low complexity" evidence="5">
    <location>
        <begin position="798"/>
        <end position="815"/>
    </location>
</feature>
<organism evidence="7 8">
    <name type="scientific">Acipenser oxyrinchus oxyrinchus</name>
    <dbReference type="NCBI Taxonomy" id="40147"/>
    <lineage>
        <taxon>Eukaryota</taxon>
        <taxon>Metazoa</taxon>
        <taxon>Chordata</taxon>
        <taxon>Craniata</taxon>
        <taxon>Vertebrata</taxon>
        <taxon>Euteleostomi</taxon>
        <taxon>Actinopterygii</taxon>
        <taxon>Chondrostei</taxon>
        <taxon>Acipenseriformes</taxon>
        <taxon>Acipenseridae</taxon>
        <taxon>Acipenser</taxon>
    </lineage>
</organism>
<evidence type="ECO:0000259" key="6">
    <source>
        <dbReference type="Pfam" id="PF18876"/>
    </source>
</evidence>
<feature type="compositionally biased region" description="Low complexity" evidence="5">
    <location>
        <begin position="205"/>
        <end position="221"/>
    </location>
</feature>
<feature type="compositionally biased region" description="Basic and acidic residues" evidence="5">
    <location>
        <begin position="304"/>
        <end position="315"/>
    </location>
</feature>
<feature type="region of interest" description="Disordered" evidence="5">
    <location>
        <begin position="92"/>
        <end position="190"/>
    </location>
</feature>
<feature type="region of interest" description="Disordered" evidence="5">
    <location>
        <begin position="399"/>
        <end position="686"/>
    </location>
</feature>
<evidence type="ECO:0000256" key="4">
    <source>
        <dbReference type="ARBA" id="ARBA00023242"/>
    </source>
</evidence>
<feature type="compositionally biased region" description="Polar residues" evidence="5">
    <location>
        <begin position="846"/>
        <end position="862"/>
    </location>
</feature>
<dbReference type="GO" id="GO:0032783">
    <property type="term" value="C:super elongation complex"/>
    <property type="evidence" value="ECO:0007669"/>
    <property type="project" value="TreeGrafter"/>
</dbReference>
<feature type="region of interest" description="Disordered" evidence="5">
    <location>
        <begin position="366"/>
        <end position="385"/>
    </location>
</feature>
<dbReference type="EMBL" id="JAGXEW010000001">
    <property type="protein sequence ID" value="KAK1176365.1"/>
    <property type="molecule type" value="Genomic_DNA"/>
</dbReference>
<dbReference type="GO" id="GO:0010468">
    <property type="term" value="P:regulation of gene expression"/>
    <property type="evidence" value="ECO:0007669"/>
    <property type="project" value="InterPro"/>
</dbReference>
<feature type="compositionally biased region" description="Polar residues" evidence="5">
    <location>
        <begin position="404"/>
        <end position="424"/>
    </location>
</feature>
<feature type="compositionally biased region" description="Polar residues" evidence="5">
    <location>
        <begin position="492"/>
        <end position="506"/>
    </location>
</feature>
<feature type="compositionally biased region" description="Pro residues" evidence="5">
    <location>
        <begin position="825"/>
        <end position="834"/>
    </location>
</feature>
<dbReference type="PANTHER" id="PTHR10528">
    <property type="entry name" value="AF4/FMR2 FAMILY MEMBER"/>
    <property type="match status" value="1"/>
</dbReference>
<evidence type="ECO:0000256" key="5">
    <source>
        <dbReference type="SAM" id="MobiDB-lite"/>
    </source>
</evidence>
<feature type="region of interest" description="Disordered" evidence="5">
    <location>
        <begin position="291"/>
        <end position="316"/>
    </location>
</feature>
<dbReference type="Pfam" id="PF18876">
    <property type="entry name" value="AFF4_CHD"/>
    <property type="match status" value="1"/>
</dbReference>
<dbReference type="Pfam" id="PF05110">
    <property type="entry name" value="AF-4"/>
    <property type="match status" value="1"/>
</dbReference>
<feature type="compositionally biased region" description="Basic and acidic residues" evidence="5">
    <location>
        <begin position="101"/>
        <end position="112"/>
    </location>
</feature>
<keyword evidence="4" id="KW-0539">Nucleus</keyword>
<keyword evidence="8" id="KW-1185">Reference proteome</keyword>
<feature type="compositionally biased region" description="Low complexity" evidence="5">
    <location>
        <begin position="143"/>
        <end position="164"/>
    </location>
</feature>
<protein>
    <submittedName>
        <fullName evidence="7">AF4/FMR2 family member 1-like isoform X1</fullName>
    </submittedName>
</protein>
<feature type="domain" description="AF4/FMR2 C-terminal homology" evidence="6">
    <location>
        <begin position="902"/>
        <end position="1165"/>
    </location>
</feature>
<feature type="compositionally biased region" description="Basic and acidic residues" evidence="5">
    <location>
        <begin position="655"/>
        <end position="664"/>
    </location>
</feature>
<comment type="subcellular location">
    <subcellularLocation>
        <location evidence="1">Nucleus</location>
    </subcellularLocation>
</comment>
<feature type="compositionally biased region" description="Low complexity" evidence="5">
    <location>
        <begin position="435"/>
        <end position="455"/>
    </location>
</feature>
<name>A0AAD8LU15_ACIOX</name>
<evidence type="ECO:0000256" key="2">
    <source>
        <dbReference type="ARBA" id="ARBA00007354"/>
    </source>
</evidence>
<feature type="region of interest" description="Disordered" evidence="5">
    <location>
        <begin position="1035"/>
        <end position="1084"/>
    </location>
</feature>